<evidence type="ECO:0000256" key="1">
    <source>
        <dbReference type="SAM" id="SignalP"/>
    </source>
</evidence>
<feature type="domain" description="GPI inositol-deacylase PGAP1-like alpha/beta" evidence="2">
    <location>
        <begin position="98"/>
        <end position="162"/>
    </location>
</feature>
<name>A0ABV6DHB3_9BACL</name>
<dbReference type="Pfam" id="PF07819">
    <property type="entry name" value="PGAP1"/>
    <property type="match status" value="1"/>
</dbReference>
<organism evidence="3 4">
    <name type="scientific">Paenibacillus chartarius</name>
    <dbReference type="NCBI Taxonomy" id="747481"/>
    <lineage>
        <taxon>Bacteria</taxon>
        <taxon>Bacillati</taxon>
        <taxon>Bacillota</taxon>
        <taxon>Bacilli</taxon>
        <taxon>Bacillales</taxon>
        <taxon>Paenibacillaceae</taxon>
        <taxon>Paenibacillus</taxon>
    </lineage>
</organism>
<protein>
    <submittedName>
        <fullName evidence="3">Esterase/lipase family protein</fullName>
    </submittedName>
</protein>
<dbReference type="RefSeq" id="WP_377469110.1">
    <property type="nucleotide sequence ID" value="NZ_JBHLWN010000025.1"/>
</dbReference>
<dbReference type="InterPro" id="IPR029058">
    <property type="entry name" value="AB_hydrolase_fold"/>
</dbReference>
<dbReference type="Gene3D" id="3.40.50.1820">
    <property type="entry name" value="alpha/beta hydrolase"/>
    <property type="match status" value="1"/>
</dbReference>
<keyword evidence="4" id="KW-1185">Reference proteome</keyword>
<accession>A0ABV6DHB3</accession>
<evidence type="ECO:0000259" key="2">
    <source>
        <dbReference type="Pfam" id="PF07819"/>
    </source>
</evidence>
<dbReference type="EMBL" id="JBHLWN010000025">
    <property type="protein sequence ID" value="MFC0212045.1"/>
    <property type="molecule type" value="Genomic_DNA"/>
</dbReference>
<gene>
    <name evidence="3" type="ORF">ACFFK0_06190</name>
</gene>
<feature type="signal peptide" evidence="1">
    <location>
        <begin position="1"/>
        <end position="25"/>
    </location>
</feature>
<comment type="caution">
    <text evidence="3">The sequence shown here is derived from an EMBL/GenBank/DDBJ whole genome shotgun (WGS) entry which is preliminary data.</text>
</comment>
<feature type="chain" id="PRO_5045376295" evidence="1">
    <location>
        <begin position="26"/>
        <end position="531"/>
    </location>
</feature>
<proteinExistence type="predicted"/>
<dbReference type="Proteomes" id="UP001589776">
    <property type="component" value="Unassembled WGS sequence"/>
</dbReference>
<keyword evidence="1" id="KW-0732">Signal</keyword>
<dbReference type="SUPFAM" id="SSF53474">
    <property type="entry name" value="alpha/beta-Hydrolases"/>
    <property type="match status" value="1"/>
</dbReference>
<sequence length="531" mass="57624">MKKKAVFLLLSLLLMLSVAITPAYAAAPNPNLSKVPGTWAPGATPPNLNPNAPIVLFVQGLTSYAGMWYNESDMYQTAYNNGYQTAFVELYDSAGTPKSMWDNGKILADRIVEISKHYNKKIVVVAHSKGGVDTQTALVHYNAYPYVSNVITLSSPHYGSQLADLAYSSWAGWLAQLIGYQSDGAYSMQTSYMKYFRSITDSHVNASKNKFFTFAGNDWNAGTAAHFAGGLYLSFYGPNDGVVTVANSYIPKGTMVRVGAWSHQTIRNGSSTFSLFKPYLTTNTLALAPAAKDDGRAVAIAAADVESSARAEASAAEEASDVLVRGGSHNGQAVEKFLVENDVRSIKLTWMSDQQLSELELTDPDGKTRKVKVSAAQDQEGIFKGAWIHTAEVKKPKSGEWTVQATSERSGAYLLTVQYDSDLGRSLKLKPKKAGSNDKVQVEMKGLAAQQTKLRYSVSLAPAQDNKQKGKTRNLVVNETANAQDEIGLPSGHGSGVYNVTVDVAGQTPQGVPFERTLIRSIYEDEKGERY</sequence>
<reference evidence="3 4" key="1">
    <citation type="submission" date="2024-09" db="EMBL/GenBank/DDBJ databases">
        <authorList>
            <person name="Sun Q."/>
            <person name="Mori K."/>
        </authorList>
    </citation>
    <scope>NUCLEOTIDE SEQUENCE [LARGE SCALE GENOMIC DNA]</scope>
    <source>
        <strain evidence="3 4">CCM 7759</strain>
    </source>
</reference>
<evidence type="ECO:0000313" key="3">
    <source>
        <dbReference type="EMBL" id="MFC0212045.1"/>
    </source>
</evidence>
<dbReference type="InterPro" id="IPR012908">
    <property type="entry name" value="PGAP1-ab_dom-like"/>
</dbReference>
<evidence type="ECO:0000313" key="4">
    <source>
        <dbReference type="Proteomes" id="UP001589776"/>
    </source>
</evidence>